<dbReference type="PROSITE" id="PS00678">
    <property type="entry name" value="WD_REPEATS_1"/>
    <property type="match status" value="1"/>
</dbReference>
<dbReference type="PROSITE" id="PS50294">
    <property type="entry name" value="WD_REPEATS_REGION"/>
    <property type="match status" value="1"/>
</dbReference>
<evidence type="ECO:0000256" key="4">
    <source>
        <dbReference type="SAM" id="MobiDB-lite"/>
    </source>
</evidence>
<comment type="caution">
    <text evidence="5">The sequence shown here is derived from an EMBL/GenBank/DDBJ whole genome shotgun (WGS) entry which is preliminary data.</text>
</comment>
<dbReference type="AlphaFoldDB" id="A0A9W8I9H4"/>
<evidence type="ECO:0000313" key="5">
    <source>
        <dbReference type="EMBL" id="KAJ2851257.1"/>
    </source>
</evidence>
<keyword evidence="1 3" id="KW-0853">WD repeat</keyword>
<dbReference type="InterPro" id="IPR015943">
    <property type="entry name" value="WD40/YVTN_repeat-like_dom_sf"/>
</dbReference>
<dbReference type="InterPro" id="IPR039328">
    <property type="entry name" value="WDR89"/>
</dbReference>
<dbReference type="InterPro" id="IPR036322">
    <property type="entry name" value="WD40_repeat_dom_sf"/>
</dbReference>
<reference evidence="5" key="1">
    <citation type="submission" date="2022-07" db="EMBL/GenBank/DDBJ databases">
        <title>Phylogenomic reconstructions and comparative analyses of Kickxellomycotina fungi.</title>
        <authorList>
            <person name="Reynolds N.K."/>
            <person name="Stajich J.E."/>
            <person name="Barry K."/>
            <person name="Grigoriev I.V."/>
            <person name="Crous P."/>
            <person name="Smith M.E."/>
        </authorList>
    </citation>
    <scope>NUCLEOTIDE SEQUENCE</scope>
    <source>
        <strain evidence="5">NRRL 1566</strain>
    </source>
</reference>
<evidence type="ECO:0000256" key="2">
    <source>
        <dbReference type="ARBA" id="ARBA00022737"/>
    </source>
</evidence>
<dbReference type="SMART" id="SM00320">
    <property type="entry name" value="WD40"/>
    <property type="match status" value="4"/>
</dbReference>
<dbReference type="InterPro" id="IPR001680">
    <property type="entry name" value="WD40_rpt"/>
</dbReference>
<dbReference type="InterPro" id="IPR019775">
    <property type="entry name" value="WD40_repeat_CS"/>
</dbReference>
<dbReference type="PANTHER" id="PTHR22889:SF0">
    <property type="entry name" value="WD REPEAT-CONTAINING PROTEIN 89"/>
    <property type="match status" value="1"/>
</dbReference>
<gene>
    <name evidence="5" type="ORF">IWW36_001278</name>
</gene>
<feature type="repeat" description="WD" evidence="3">
    <location>
        <begin position="65"/>
        <end position="104"/>
    </location>
</feature>
<dbReference type="PANTHER" id="PTHR22889">
    <property type="entry name" value="WD REPEAT-CONTAINING PROTEIN 89"/>
    <property type="match status" value="1"/>
</dbReference>
<dbReference type="PROSITE" id="PS50082">
    <property type="entry name" value="WD_REPEATS_2"/>
    <property type="match status" value="1"/>
</dbReference>
<keyword evidence="6" id="KW-1185">Reference proteome</keyword>
<dbReference type="EMBL" id="JANBUW010000015">
    <property type="protein sequence ID" value="KAJ2851257.1"/>
    <property type="molecule type" value="Genomic_DNA"/>
</dbReference>
<dbReference type="Proteomes" id="UP001139887">
    <property type="component" value="Unassembled WGS sequence"/>
</dbReference>
<evidence type="ECO:0000256" key="3">
    <source>
        <dbReference type="PROSITE-ProRule" id="PRU00221"/>
    </source>
</evidence>
<dbReference type="SUPFAM" id="SSF50978">
    <property type="entry name" value="WD40 repeat-like"/>
    <property type="match status" value="1"/>
</dbReference>
<dbReference type="OrthoDB" id="25131at2759"/>
<dbReference type="Gene3D" id="2.130.10.10">
    <property type="entry name" value="YVTN repeat-like/Quinoprotein amine dehydrogenase"/>
    <property type="match status" value="1"/>
</dbReference>
<evidence type="ECO:0008006" key="7">
    <source>
        <dbReference type="Google" id="ProtNLM"/>
    </source>
</evidence>
<protein>
    <recommendedName>
        <fullName evidence="7">WD40 repeat-like protein</fullName>
    </recommendedName>
</protein>
<accession>A0A9W8I9H4</accession>
<sequence>MSRISVTKVPSLLPTLYPAASTSLGRGSDVYIYETLSTPQGVAVSTSARQVQLYERFGVSPLRTLEYHSDQITQIRMQEQSLMSSSRDGQIAIWDLRQTTDAPSLVFKSEDPILSFDLSTDNSMLVGGTQLNSDYMAKIQFWDPRNVGMPIKVFEDSHSDDVTQIHCNPSAPKQILSGSTDGLLCTFDLSQPDEDDALQFVANTGASVSQCGYFGPDSQFIYVQSDMETLQLWTNEATRLADFGDIRELGQGDLGIDYIVKCKYDPNAQRLYMAAGTNSGEVHLLHIGVDSMEYIQKLPRGNTGVVRGFDWELNDGWAVSGCEGGQLAWWSKEELPKPSISPSSSGSKRPTLSGRRFAPY</sequence>
<keyword evidence="2" id="KW-0677">Repeat</keyword>
<name>A0A9W8I9H4_9FUNG</name>
<proteinExistence type="predicted"/>
<organism evidence="5 6">
    <name type="scientific">Coemansia brasiliensis</name>
    <dbReference type="NCBI Taxonomy" id="2650707"/>
    <lineage>
        <taxon>Eukaryota</taxon>
        <taxon>Fungi</taxon>
        <taxon>Fungi incertae sedis</taxon>
        <taxon>Zoopagomycota</taxon>
        <taxon>Kickxellomycotina</taxon>
        <taxon>Kickxellomycetes</taxon>
        <taxon>Kickxellales</taxon>
        <taxon>Kickxellaceae</taxon>
        <taxon>Coemansia</taxon>
    </lineage>
</organism>
<dbReference type="Pfam" id="PF00400">
    <property type="entry name" value="WD40"/>
    <property type="match status" value="1"/>
</dbReference>
<feature type="compositionally biased region" description="Low complexity" evidence="4">
    <location>
        <begin position="337"/>
        <end position="354"/>
    </location>
</feature>
<feature type="region of interest" description="Disordered" evidence="4">
    <location>
        <begin position="336"/>
        <end position="360"/>
    </location>
</feature>
<evidence type="ECO:0000313" key="6">
    <source>
        <dbReference type="Proteomes" id="UP001139887"/>
    </source>
</evidence>
<evidence type="ECO:0000256" key="1">
    <source>
        <dbReference type="ARBA" id="ARBA00022574"/>
    </source>
</evidence>